<protein>
    <submittedName>
        <fullName evidence="1">Unnamed protein product</fullName>
    </submittedName>
</protein>
<sequence>MIKVLDQREFLVDLLRTFKVPSDDSPELIIPLNTGGLMKQQGDNKKLDTTKPSLKGNKRVIHQLLKSEFSLGEFTTYLQLNNSKILLLDSFGNRYLISIDFGNFDSLTEYEENLQKPISSRLKRNIKTKSPRYSIKETDVRDDNDEDDKDYNSIKNSKISIDIKYLDFHYLNKSDFTVNNIARINSNTFIGSYFSRFGLFNLISDESSLGSNKIDFLQEREFNAITSIEDIDVLTTNKELIYNDDKIAFNTKGTDSVIIKSLNLNDRYRLILTNDTINFKLTILRIIDNFEISTYKFNEDVDR</sequence>
<gene>
    <name evidence="1" type="ORF">Cboi01_000537900</name>
</gene>
<dbReference type="Proteomes" id="UP001165101">
    <property type="component" value="Unassembled WGS sequence"/>
</dbReference>
<organism evidence="1 2">
    <name type="scientific">Candida boidinii</name>
    <name type="common">Yeast</name>
    <dbReference type="NCBI Taxonomy" id="5477"/>
    <lineage>
        <taxon>Eukaryota</taxon>
        <taxon>Fungi</taxon>
        <taxon>Dikarya</taxon>
        <taxon>Ascomycota</taxon>
        <taxon>Saccharomycotina</taxon>
        <taxon>Pichiomycetes</taxon>
        <taxon>Pichiales</taxon>
        <taxon>Pichiaceae</taxon>
        <taxon>Ogataea</taxon>
        <taxon>Ogataea/Candida clade</taxon>
    </lineage>
</organism>
<reference evidence="1" key="1">
    <citation type="submission" date="2023-04" db="EMBL/GenBank/DDBJ databases">
        <title>Candida boidinii NBRC 1967.</title>
        <authorList>
            <person name="Ichikawa N."/>
            <person name="Sato H."/>
            <person name="Tonouchi N."/>
        </authorList>
    </citation>
    <scope>NUCLEOTIDE SEQUENCE</scope>
    <source>
        <strain evidence="1">NBRC 1967</strain>
    </source>
</reference>
<evidence type="ECO:0000313" key="2">
    <source>
        <dbReference type="Proteomes" id="UP001165101"/>
    </source>
</evidence>
<comment type="caution">
    <text evidence="1">The sequence shown here is derived from an EMBL/GenBank/DDBJ whole genome shotgun (WGS) entry which is preliminary data.</text>
</comment>
<keyword evidence="2" id="KW-1185">Reference proteome</keyword>
<evidence type="ECO:0000313" key="1">
    <source>
        <dbReference type="EMBL" id="GME99763.1"/>
    </source>
</evidence>
<name>A0ACB5U2C8_CANBO</name>
<accession>A0ACB5U2C8</accession>
<dbReference type="EMBL" id="BSXV01004122">
    <property type="protein sequence ID" value="GME99763.1"/>
    <property type="molecule type" value="Genomic_DNA"/>
</dbReference>
<proteinExistence type="predicted"/>